<sequence length="449" mass="50274">MSASMEADDKPGFQSRSSSSRRTAKSNSSPAASFADGRHVVQHDYHDHSMDKPTVDSFVSDDDVEEYYENGGRKGPRQPHGRSFIIHKPREFVEQIMPEYFRQSKLTSFQRQLNLYGFRRLTAGDDRGGYYHELFLRHKLFLCQNMTRMRIKGTGIKGKASPETEPNFYAMPTLKPDSISSAKNINQKLELEVISAIEEEHGSKPPAAKPRSRPRRSTPRKKLSVDVDSVCSADDVHSSAESELPVLVTPESRRPKPQVSFTGSADNTSMSTEILSRGSYTRRPLYMNRSTNQNKMDCRLPFMSSYSDEGGSSTHFHQDDVIDIGREHFHYMDPFSLVQATEGGACHQLQPYLPSEPTVSESNAEPRNLSALSLPHLVSSLCDDLCKDETSFDLSFDEPILSPSSSLSSLHENVDLSKDTRFNPDTIFSAEVEDAGWGLDIDAEISLMG</sequence>
<evidence type="ECO:0000256" key="5">
    <source>
        <dbReference type="SAM" id="MobiDB-lite"/>
    </source>
</evidence>
<dbReference type="SUPFAM" id="SSF46785">
    <property type="entry name" value="Winged helix' DNA-binding domain"/>
    <property type="match status" value="1"/>
</dbReference>
<feature type="compositionally biased region" description="Basic residues" evidence="5">
    <location>
        <begin position="210"/>
        <end position="222"/>
    </location>
</feature>
<reference evidence="7 8" key="1">
    <citation type="journal article" date="2004" name="Science">
        <title>The genome of the diatom Thalassiosira pseudonana: ecology, evolution, and metabolism.</title>
        <authorList>
            <person name="Armbrust E.V."/>
            <person name="Berges J.A."/>
            <person name="Bowler C."/>
            <person name="Green B.R."/>
            <person name="Martinez D."/>
            <person name="Putnam N.H."/>
            <person name="Zhou S."/>
            <person name="Allen A.E."/>
            <person name="Apt K.E."/>
            <person name="Bechner M."/>
            <person name="Brzezinski M.A."/>
            <person name="Chaal B.K."/>
            <person name="Chiovitti A."/>
            <person name="Davis A.K."/>
            <person name="Demarest M.S."/>
            <person name="Detter J.C."/>
            <person name="Glavina T."/>
            <person name="Goodstein D."/>
            <person name="Hadi M.Z."/>
            <person name="Hellsten U."/>
            <person name="Hildebrand M."/>
            <person name="Jenkins B.D."/>
            <person name="Jurka J."/>
            <person name="Kapitonov V.V."/>
            <person name="Kroger N."/>
            <person name="Lau W.W."/>
            <person name="Lane T.W."/>
            <person name="Larimer F.W."/>
            <person name="Lippmeier J.C."/>
            <person name="Lucas S."/>
            <person name="Medina M."/>
            <person name="Montsant A."/>
            <person name="Obornik M."/>
            <person name="Parker M.S."/>
            <person name="Palenik B."/>
            <person name="Pazour G.J."/>
            <person name="Richardson P.M."/>
            <person name="Rynearson T.A."/>
            <person name="Saito M.A."/>
            <person name="Schwartz D.C."/>
            <person name="Thamatrakoln K."/>
            <person name="Valentin K."/>
            <person name="Vardi A."/>
            <person name="Wilkerson F.P."/>
            <person name="Rokhsar D.S."/>
        </authorList>
    </citation>
    <scope>NUCLEOTIDE SEQUENCE [LARGE SCALE GENOMIC DNA]</scope>
    <source>
        <strain evidence="7 8">CCMP1335</strain>
    </source>
</reference>
<dbReference type="Proteomes" id="UP000001449">
    <property type="component" value="Chromosome 2"/>
</dbReference>
<reference evidence="7 8" key="2">
    <citation type="journal article" date="2008" name="Nature">
        <title>The Phaeodactylum genome reveals the evolutionary history of diatom genomes.</title>
        <authorList>
            <person name="Bowler C."/>
            <person name="Allen A.E."/>
            <person name="Badger J.H."/>
            <person name="Grimwood J."/>
            <person name="Jabbari K."/>
            <person name="Kuo A."/>
            <person name="Maheswari U."/>
            <person name="Martens C."/>
            <person name="Maumus F."/>
            <person name="Otillar R.P."/>
            <person name="Rayko E."/>
            <person name="Salamov A."/>
            <person name="Vandepoele K."/>
            <person name="Beszteri B."/>
            <person name="Gruber A."/>
            <person name="Heijde M."/>
            <person name="Katinka M."/>
            <person name="Mock T."/>
            <person name="Valentin K."/>
            <person name="Verret F."/>
            <person name="Berges J.A."/>
            <person name="Brownlee C."/>
            <person name="Cadoret J.P."/>
            <person name="Chiovitti A."/>
            <person name="Choi C.J."/>
            <person name="Coesel S."/>
            <person name="De Martino A."/>
            <person name="Detter J.C."/>
            <person name="Durkin C."/>
            <person name="Falciatore A."/>
            <person name="Fournet J."/>
            <person name="Haruta M."/>
            <person name="Huysman M.J."/>
            <person name="Jenkins B.D."/>
            <person name="Jiroutova K."/>
            <person name="Jorgensen R.E."/>
            <person name="Joubert Y."/>
            <person name="Kaplan A."/>
            <person name="Kroger N."/>
            <person name="Kroth P.G."/>
            <person name="La Roche J."/>
            <person name="Lindquist E."/>
            <person name="Lommer M."/>
            <person name="Martin-Jezequel V."/>
            <person name="Lopez P.J."/>
            <person name="Lucas S."/>
            <person name="Mangogna M."/>
            <person name="McGinnis K."/>
            <person name="Medlin L.K."/>
            <person name="Montsant A."/>
            <person name="Oudot-Le Secq M.P."/>
            <person name="Napoli C."/>
            <person name="Obornik M."/>
            <person name="Parker M.S."/>
            <person name="Petit J.L."/>
            <person name="Porcel B.M."/>
            <person name="Poulsen N."/>
            <person name="Robison M."/>
            <person name="Rychlewski L."/>
            <person name="Rynearson T.A."/>
            <person name="Schmutz J."/>
            <person name="Shapiro H."/>
            <person name="Siaut M."/>
            <person name="Stanley M."/>
            <person name="Sussman M.R."/>
            <person name="Taylor A.R."/>
            <person name="Vardi A."/>
            <person name="von Dassow P."/>
            <person name="Vyverman W."/>
            <person name="Willis A."/>
            <person name="Wyrwicz L.S."/>
            <person name="Rokhsar D.S."/>
            <person name="Weissenbach J."/>
            <person name="Armbrust E.V."/>
            <person name="Green B.R."/>
            <person name="Van de Peer Y."/>
            <person name="Grigoriev I.V."/>
        </authorList>
    </citation>
    <scope>NUCLEOTIDE SEQUENCE [LARGE SCALE GENOMIC DNA]</scope>
    <source>
        <strain evidence="7 8">CCMP1335</strain>
    </source>
</reference>
<dbReference type="KEGG" id="tps:THAPSDRAFT_21513"/>
<dbReference type="GO" id="GO:0005634">
    <property type="term" value="C:nucleus"/>
    <property type="evidence" value="ECO:0007669"/>
    <property type="project" value="UniProtKB-SubCell"/>
</dbReference>
<name>B8BVN6_THAPS</name>
<evidence type="ECO:0000259" key="6">
    <source>
        <dbReference type="SMART" id="SM00415"/>
    </source>
</evidence>
<dbReference type="EMBL" id="CM000639">
    <property type="protein sequence ID" value="EED94968.1"/>
    <property type="molecule type" value="Genomic_DNA"/>
</dbReference>
<dbReference type="HOGENOM" id="CLU_610473_0_0_1"/>
<keyword evidence="3" id="KW-0539">Nucleus</keyword>
<dbReference type="FunFam" id="1.10.10.10:FF:000479">
    <property type="entry name" value="Predicted protein"/>
    <property type="match status" value="1"/>
</dbReference>
<evidence type="ECO:0000256" key="3">
    <source>
        <dbReference type="ARBA" id="ARBA00023242"/>
    </source>
</evidence>
<dbReference type="InParanoid" id="B8BVN6"/>
<evidence type="ECO:0000313" key="8">
    <source>
        <dbReference type="Proteomes" id="UP000001449"/>
    </source>
</evidence>
<keyword evidence="2" id="KW-0238">DNA-binding</keyword>
<evidence type="ECO:0000256" key="1">
    <source>
        <dbReference type="ARBA" id="ARBA00004123"/>
    </source>
</evidence>
<dbReference type="InterPro" id="IPR036390">
    <property type="entry name" value="WH_DNA-bd_sf"/>
</dbReference>
<evidence type="ECO:0000256" key="2">
    <source>
        <dbReference type="ARBA" id="ARBA00023125"/>
    </source>
</evidence>
<dbReference type="PANTHER" id="PTHR10015:SF206">
    <property type="entry name" value="HSF-TYPE DNA-BINDING DOMAIN-CONTAINING PROTEIN"/>
    <property type="match status" value="1"/>
</dbReference>
<feature type="region of interest" description="Disordered" evidence="5">
    <location>
        <begin position="1"/>
        <end position="57"/>
    </location>
</feature>
<comment type="similarity">
    <text evidence="4">Belongs to the HSF family.</text>
</comment>
<feature type="domain" description="HSF-type DNA-binding" evidence="6">
    <location>
        <begin position="54"/>
        <end position="149"/>
    </location>
</feature>
<dbReference type="InterPro" id="IPR000232">
    <property type="entry name" value="HSF_DNA-bd"/>
</dbReference>
<dbReference type="Pfam" id="PF00447">
    <property type="entry name" value="HSF_DNA-bind"/>
    <property type="match status" value="1"/>
</dbReference>
<feature type="compositionally biased region" description="Low complexity" evidence="5">
    <location>
        <begin position="15"/>
        <end position="29"/>
    </location>
</feature>
<dbReference type="SMART" id="SM00415">
    <property type="entry name" value="HSF"/>
    <property type="match status" value="1"/>
</dbReference>
<keyword evidence="8" id="KW-1185">Reference proteome</keyword>
<dbReference type="RefSeq" id="XP_002287525.1">
    <property type="nucleotide sequence ID" value="XM_002287489.1"/>
</dbReference>
<dbReference type="AlphaFoldDB" id="B8BVN6"/>
<feature type="compositionally biased region" description="Polar residues" evidence="5">
    <location>
        <begin position="259"/>
        <end position="274"/>
    </location>
</feature>
<protein>
    <recommendedName>
        <fullName evidence="6">HSF-type DNA-binding domain-containing protein</fullName>
    </recommendedName>
</protein>
<accession>B8BVN6</accession>
<dbReference type="PANTHER" id="PTHR10015">
    <property type="entry name" value="HEAT SHOCK TRANSCRIPTION FACTOR"/>
    <property type="match status" value="1"/>
</dbReference>
<dbReference type="GO" id="GO:0003700">
    <property type="term" value="F:DNA-binding transcription factor activity"/>
    <property type="evidence" value="ECO:0007669"/>
    <property type="project" value="InterPro"/>
</dbReference>
<feature type="compositionally biased region" description="Basic and acidic residues" evidence="5">
    <location>
        <begin position="36"/>
        <end position="54"/>
    </location>
</feature>
<gene>
    <name evidence="7" type="ORF">THAPSDRAFT_21513</name>
</gene>
<dbReference type="GeneID" id="7450428"/>
<dbReference type="Gene3D" id="1.10.10.10">
    <property type="entry name" value="Winged helix-like DNA-binding domain superfamily/Winged helix DNA-binding domain"/>
    <property type="match status" value="1"/>
</dbReference>
<organism evidence="7 8">
    <name type="scientific">Thalassiosira pseudonana</name>
    <name type="common">Marine diatom</name>
    <name type="synonym">Cyclotella nana</name>
    <dbReference type="NCBI Taxonomy" id="35128"/>
    <lineage>
        <taxon>Eukaryota</taxon>
        <taxon>Sar</taxon>
        <taxon>Stramenopiles</taxon>
        <taxon>Ochrophyta</taxon>
        <taxon>Bacillariophyta</taxon>
        <taxon>Coscinodiscophyceae</taxon>
        <taxon>Thalassiosirophycidae</taxon>
        <taxon>Thalassiosirales</taxon>
        <taxon>Thalassiosiraceae</taxon>
        <taxon>Thalassiosira</taxon>
    </lineage>
</organism>
<comment type="subcellular location">
    <subcellularLocation>
        <location evidence="1">Nucleus</location>
    </subcellularLocation>
</comment>
<evidence type="ECO:0000256" key="4">
    <source>
        <dbReference type="RuleBase" id="RU004020"/>
    </source>
</evidence>
<dbReference type="eggNOG" id="KOG0627">
    <property type="taxonomic scope" value="Eukaryota"/>
</dbReference>
<proteinExistence type="inferred from homology"/>
<evidence type="ECO:0000313" key="7">
    <source>
        <dbReference type="EMBL" id="EED94968.1"/>
    </source>
</evidence>
<dbReference type="GO" id="GO:0043565">
    <property type="term" value="F:sequence-specific DNA binding"/>
    <property type="evidence" value="ECO:0007669"/>
    <property type="project" value="InterPro"/>
</dbReference>
<dbReference type="PaxDb" id="35128-Thaps21513"/>
<feature type="region of interest" description="Disordered" evidence="5">
    <location>
        <begin position="198"/>
        <end position="283"/>
    </location>
</feature>
<dbReference type="InterPro" id="IPR036388">
    <property type="entry name" value="WH-like_DNA-bd_sf"/>
</dbReference>